<keyword evidence="2" id="KW-1185">Reference proteome</keyword>
<reference evidence="1 2" key="1">
    <citation type="submission" date="2019-04" db="EMBL/GenBank/DDBJ databases">
        <title>Lysinibacillus genome sequencing.</title>
        <authorList>
            <person name="Dunlap C."/>
        </authorList>
    </citation>
    <scope>NUCLEOTIDE SEQUENCE [LARGE SCALE GENOMIC DNA]</scope>
    <source>
        <strain evidence="1 2">NBRC 109424</strain>
    </source>
</reference>
<accession>A0ABY2THZ6</accession>
<dbReference type="EMBL" id="SZPV01000013">
    <property type="protein sequence ID" value="TKI66102.1"/>
    <property type="molecule type" value="Genomic_DNA"/>
</dbReference>
<comment type="caution">
    <text evidence="1">The sequence shown here is derived from an EMBL/GenBank/DDBJ whole genome shotgun (WGS) entry which is preliminary data.</text>
</comment>
<evidence type="ECO:0000313" key="2">
    <source>
        <dbReference type="Proteomes" id="UP000308539"/>
    </source>
</evidence>
<proteinExistence type="predicted"/>
<dbReference type="Proteomes" id="UP000308539">
    <property type="component" value="Unassembled WGS sequence"/>
</dbReference>
<gene>
    <name evidence="1" type="ORF">FC752_05925</name>
</gene>
<dbReference type="RefSeq" id="WP_025220151.1">
    <property type="nucleotide sequence ID" value="NZ_CP006837.1"/>
</dbReference>
<evidence type="ECO:0000313" key="1">
    <source>
        <dbReference type="EMBL" id="TKI66102.1"/>
    </source>
</evidence>
<sequence length="212" mass="24791">MGIPFGKARELEIIGFSLVENGTDSIKKAHECIEKIDELVKGVDHTLKDAVIFLNHGIEILLKVMLEEKNSFLMFSDIDKYQNAKVKMKKENKKDIFEANPNLQTVSLKEALRRLEYLCDIEIDVNMNHAILNLNTTRNKLMHSNLKLNEEELTKLITELKFCYNAVDIFFNRHIKSYNIYIAEARFEFTKEEEREHNEAWAEAYDLGLLDY</sequence>
<evidence type="ECO:0008006" key="3">
    <source>
        <dbReference type="Google" id="ProtNLM"/>
    </source>
</evidence>
<protein>
    <recommendedName>
        <fullName evidence="3">HEPN AbiU2-like domain-containing protein</fullName>
    </recommendedName>
</protein>
<name>A0ABY2THZ6_9BACI</name>
<organism evidence="1 2">
    <name type="scientific">Lysinibacillus varians</name>
    <dbReference type="NCBI Taxonomy" id="1145276"/>
    <lineage>
        <taxon>Bacteria</taxon>
        <taxon>Bacillati</taxon>
        <taxon>Bacillota</taxon>
        <taxon>Bacilli</taxon>
        <taxon>Bacillales</taxon>
        <taxon>Bacillaceae</taxon>
        <taxon>Lysinibacillus</taxon>
    </lineage>
</organism>